<keyword evidence="2" id="KW-1185">Reference proteome</keyword>
<sequence length="530" mass="58303">MEEKFDGDGITKRSNDRINNFNSSEQMLKDVESASSISPFVFFTAFTVAVGGFMFGYDTGIISSAMLLLEKDFPMTSVTKGLVVGATTFGAIFSSIFAGALSDIAGRRITTMVAATLFVCGALVLSLAPSYSSLLIGRLIVGIAVGLASMVVPIYISEISPRFYRGRLVTINVLMCTGGQLISYLIATAFIFQHGWRWMFGVSVIPPFLQLLFMPIVPESPRFLVRKGRTEEAKKVLAKIYPGAPREFLNDEIDVIYETIAQDATGSYKQLFFYPNLRPLIIACGLQLFQQFSGFDTAMYYGATIMKMAGFTDIRDAIIFSILVSATNFAMTVVALYLIDRVGRRRILLYTLFGTVVGLVLLGIGFIFVTGLVPKQDTCADYGTRCGACLIDDRCGFSKLKDVCVDKTLSSDQLYDSCPSTSIRGNWFTLSSLVVFVAAYALGIGHAPWTIQSEIFPLNVRGRANGIATATNWCVNLVVAITFLPLTELITVSATFWMYGVFMIFGWLFVYLMVPETTGKSLEEIQELFL</sequence>
<dbReference type="Proteomes" id="UP000789920">
    <property type="component" value="Unassembled WGS sequence"/>
</dbReference>
<proteinExistence type="predicted"/>
<name>A0ACA9M806_9GLOM</name>
<organism evidence="1 2">
    <name type="scientific">Racocetra persica</name>
    <dbReference type="NCBI Taxonomy" id="160502"/>
    <lineage>
        <taxon>Eukaryota</taxon>
        <taxon>Fungi</taxon>
        <taxon>Fungi incertae sedis</taxon>
        <taxon>Mucoromycota</taxon>
        <taxon>Glomeromycotina</taxon>
        <taxon>Glomeromycetes</taxon>
        <taxon>Diversisporales</taxon>
        <taxon>Gigasporaceae</taxon>
        <taxon>Racocetra</taxon>
    </lineage>
</organism>
<evidence type="ECO:0000313" key="2">
    <source>
        <dbReference type="Proteomes" id="UP000789920"/>
    </source>
</evidence>
<protein>
    <submittedName>
        <fullName evidence="1">28863_t:CDS:1</fullName>
    </submittedName>
</protein>
<gene>
    <name evidence="1" type="ORF">RPERSI_LOCUS4719</name>
</gene>
<dbReference type="EMBL" id="CAJVQC010006711">
    <property type="protein sequence ID" value="CAG8570120.1"/>
    <property type="molecule type" value="Genomic_DNA"/>
</dbReference>
<reference evidence="1" key="1">
    <citation type="submission" date="2021-06" db="EMBL/GenBank/DDBJ databases">
        <authorList>
            <person name="Kallberg Y."/>
            <person name="Tangrot J."/>
            <person name="Rosling A."/>
        </authorList>
    </citation>
    <scope>NUCLEOTIDE SEQUENCE</scope>
    <source>
        <strain evidence="1">MA461A</strain>
    </source>
</reference>
<comment type="caution">
    <text evidence="1">The sequence shown here is derived from an EMBL/GenBank/DDBJ whole genome shotgun (WGS) entry which is preliminary data.</text>
</comment>
<accession>A0ACA9M806</accession>
<evidence type="ECO:0000313" key="1">
    <source>
        <dbReference type="EMBL" id="CAG8570120.1"/>
    </source>
</evidence>